<evidence type="ECO:0000313" key="7">
    <source>
        <dbReference type="EMBL" id="GAA4627679.1"/>
    </source>
</evidence>
<feature type="transmembrane region" description="Helical" evidence="5">
    <location>
        <begin position="32"/>
        <end position="50"/>
    </location>
</feature>
<feature type="DNA-binding region" description="H-T-H motif" evidence="4">
    <location>
        <begin position="31"/>
        <end position="50"/>
    </location>
</feature>
<evidence type="ECO:0000256" key="4">
    <source>
        <dbReference type="PROSITE-ProRule" id="PRU00335"/>
    </source>
</evidence>
<dbReference type="PANTHER" id="PTHR47506:SF1">
    <property type="entry name" value="HTH-TYPE TRANSCRIPTIONAL REGULATOR YJDC"/>
    <property type="match status" value="1"/>
</dbReference>
<reference evidence="8" key="1">
    <citation type="journal article" date="2019" name="Int. J. Syst. Evol. Microbiol.">
        <title>The Global Catalogue of Microorganisms (GCM) 10K type strain sequencing project: providing services to taxonomists for standard genome sequencing and annotation.</title>
        <authorList>
            <consortium name="The Broad Institute Genomics Platform"/>
            <consortium name="The Broad Institute Genome Sequencing Center for Infectious Disease"/>
            <person name="Wu L."/>
            <person name="Ma J."/>
        </authorList>
    </citation>
    <scope>NUCLEOTIDE SEQUENCE [LARGE SCALE GENOMIC DNA]</scope>
    <source>
        <strain evidence="8">JCM 17939</strain>
    </source>
</reference>
<name>A0ABP8UAG1_9ACTN</name>
<comment type="caution">
    <text evidence="7">The sequence shown here is derived from an EMBL/GenBank/DDBJ whole genome shotgun (WGS) entry which is preliminary data.</text>
</comment>
<keyword evidence="1" id="KW-0805">Transcription regulation</keyword>
<protein>
    <submittedName>
        <fullName evidence="7">TetR/AcrR family transcriptional regulator</fullName>
    </submittedName>
</protein>
<accession>A0ABP8UAG1</accession>
<dbReference type="PROSITE" id="PS50977">
    <property type="entry name" value="HTH_TETR_2"/>
    <property type="match status" value="1"/>
</dbReference>
<dbReference type="InterPro" id="IPR009057">
    <property type="entry name" value="Homeodomain-like_sf"/>
</dbReference>
<evidence type="ECO:0000256" key="2">
    <source>
        <dbReference type="ARBA" id="ARBA00023125"/>
    </source>
</evidence>
<dbReference type="SUPFAM" id="SSF48498">
    <property type="entry name" value="Tetracyclin repressor-like, C-terminal domain"/>
    <property type="match status" value="1"/>
</dbReference>
<keyword evidence="8" id="KW-1185">Reference proteome</keyword>
<dbReference type="InterPro" id="IPR023772">
    <property type="entry name" value="DNA-bd_HTH_TetR-type_CS"/>
</dbReference>
<evidence type="ECO:0000313" key="8">
    <source>
        <dbReference type="Proteomes" id="UP001501442"/>
    </source>
</evidence>
<evidence type="ECO:0000256" key="5">
    <source>
        <dbReference type="SAM" id="Phobius"/>
    </source>
</evidence>
<dbReference type="RefSeq" id="WP_345432503.1">
    <property type="nucleotide sequence ID" value="NZ_BAABHK010000005.1"/>
</dbReference>
<keyword evidence="3" id="KW-0804">Transcription</keyword>
<dbReference type="InterPro" id="IPR011075">
    <property type="entry name" value="TetR_C"/>
</dbReference>
<dbReference type="Gene3D" id="1.10.357.10">
    <property type="entry name" value="Tetracycline Repressor, domain 2"/>
    <property type="match status" value="1"/>
</dbReference>
<organism evidence="7 8">
    <name type="scientific">Actinoallomurus vinaceus</name>
    <dbReference type="NCBI Taxonomy" id="1080074"/>
    <lineage>
        <taxon>Bacteria</taxon>
        <taxon>Bacillati</taxon>
        <taxon>Actinomycetota</taxon>
        <taxon>Actinomycetes</taxon>
        <taxon>Streptosporangiales</taxon>
        <taxon>Thermomonosporaceae</taxon>
        <taxon>Actinoallomurus</taxon>
    </lineage>
</organism>
<dbReference type="SUPFAM" id="SSF46689">
    <property type="entry name" value="Homeodomain-like"/>
    <property type="match status" value="1"/>
</dbReference>
<sequence>MRTGRPRSFDRDEALEGAIAVFWEHGYDATSIALLTSALGIGAASLYAAFGDKRALFLDALDRYIRTYGAFTQRALAEEPNARDAVERLLREAAAAYTRPDRPRGCLLITAATNCSPQSADIAAHLRDLRAAGIRALEDKIAAAVRAGELPARTDAHALATFYSAVLQGMSAQARDGATRTDLERIAEAALQAWPSAAGRRAADGAGAAPN</sequence>
<dbReference type="Proteomes" id="UP001501442">
    <property type="component" value="Unassembled WGS sequence"/>
</dbReference>
<gene>
    <name evidence="7" type="ORF">GCM10023196_040880</name>
</gene>
<dbReference type="InterPro" id="IPR036271">
    <property type="entry name" value="Tet_transcr_reg_TetR-rel_C_sf"/>
</dbReference>
<dbReference type="Pfam" id="PF00440">
    <property type="entry name" value="TetR_N"/>
    <property type="match status" value="1"/>
</dbReference>
<evidence type="ECO:0000256" key="3">
    <source>
        <dbReference type="ARBA" id="ARBA00023163"/>
    </source>
</evidence>
<keyword evidence="5" id="KW-0472">Membrane</keyword>
<dbReference type="Pfam" id="PF16925">
    <property type="entry name" value="TetR_C_13"/>
    <property type="match status" value="1"/>
</dbReference>
<dbReference type="EMBL" id="BAABHK010000005">
    <property type="protein sequence ID" value="GAA4627679.1"/>
    <property type="molecule type" value="Genomic_DNA"/>
</dbReference>
<dbReference type="InterPro" id="IPR001647">
    <property type="entry name" value="HTH_TetR"/>
</dbReference>
<keyword evidence="5" id="KW-0812">Transmembrane</keyword>
<evidence type="ECO:0000259" key="6">
    <source>
        <dbReference type="PROSITE" id="PS50977"/>
    </source>
</evidence>
<feature type="domain" description="HTH tetR-type" evidence="6">
    <location>
        <begin position="8"/>
        <end position="68"/>
    </location>
</feature>
<dbReference type="PANTHER" id="PTHR47506">
    <property type="entry name" value="TRANSCRIPTIONAL REGULATORY PROTEIN"/>
    <property type="match status" value="1"/>
</dbReference>
<evidence type="ECO:0000256" key="1">
    <source>
        <dbReference type="ARBA" id="ARBA00023015"/>
    </source>
</evidence>
<proteinExistence type="predicted"/>
<keyword evidence="5" id="KW-1133">Transmembrane helix</keyword>
<dbReference type="PROSITE" id="PS01081">
    <property type="entry name" value="HTH_TETR_1"/>
    <property type="match status" value="1"/>
</dbReference>
<keyword evidence="2 4" id="KW-0238">DNA-binding</keyword>
<dbReference type="Gene3D" id="1.10.10.60">
    <property type="entry name" value="Homeodomain-like"/>
    <property type="match status" value="1"/>
</dbReference>